<dbReference type="EMBL" id="MU274310">
    <property type="protein sequence ID" value="KAI0026654.1"/>
    <property type="molecule type" value="Genomic_DNA"/>
</dbReference>
<keyword evidence="2" id="KW-1185">Reference proteome</keyword>
<reference evidence="1" key="2">
    <citation type="journal article" date="2022" name="New Phytol.">
        <title>Evolutionary transition to the ectomycorrhizal habit in the genomes of a hyperdiverse lineage of mushroom-forming fungi.</title>
        <authorList>
            <person name="Looney B."/>
            <person name="Miyauchi S."/>
            <person name="Morin E."/>
            <person name="Drula E."/>
            <person name="Courty P.E."/>
            <person name="Kohler A."/>
            <person name="Kuo A."/>
            <person name="LaButti K."/>
            <person name="Pangilinan J."/>
            <person name="Lipzen A."/>
            <person name="Riley R."/>
            <person name="Andreopoulos W."/>
            <person name="He G."/>
            <person name="Johnson J."/>
            <person name="Nolan M."/>
            <person name="Tritt A."/>
            <person name="Barry K.W."/>
            <person name="Grigoriev I.V."/>
            <person name="Nagy L.G."/>
            <person name="Hibbett D."/>
            <person name="Henrissat B."/>
            <person name="Matheny P.B."/>
            <person name="Labbe J."/>
            <person name="Martin F.M."/>
        </authorList>
    </citation>
    <scope>NUCLEOTIDE SEQUENCE</scope>
    <source>
        <strain evidence="1">EC-137</strain>
    </source>
</reference>
<accession>A0ACB8Q4R5</accession>
<sequence>MVVGERYSVELSSKVGEARSSNCQSIRLSPEHDVPLWVERLFVEFRTSIPQLRRLQEAEAWLLNVQRSSKNKAAQSLADSCLERLHLLPWRAAVPGFSDAVSLTTHHLATFLTNHWVVDEMMNAGLEWIVRKLSCPSKEGARNHQDAAIANSYFLDGLRTAQAQSSSAYVRRRQSSFDERIASGKVRYLEIPVNIDNRHWAGIRVDVVEEHAWLRDGINRSAKPDPSHLSLIDWYLSSLLRKTVKLAPIPPKTRTPRQNDGHSCGVLYLTSLANEYFGYDPWSPETAVLARMNWFCRTSSWYHWDRLFDVSRALLSCVLVV</sequence>
<reference evidence="1" key="1">
    <citation type="submission" date="2021-02" db="EMBL/GenBank/DDBJ databases">
        <authorList>
            <consortium name="DOE Joint Genome Institute"/>
            <person name="Ahrendt S."/>
            <person name="Looney B.P."/>
            <person name="Miyauchi S."/>
            <person name="Morin E."/>
            <person name="Drula E."/>
            <person name="Courty P.E."/>
            <person name="Chicoki N."/>
            <person name="Fauchery L."/>
            <person name="Kohler A."/>
            <person name="Kuo A."/>
            <person name="Labutti K."/>
            <person name="Pangilinan J."/>
            <person name="Lipzen A."/>
            <person name="Riley R."/>
            <person name="Andreopoulos W."/>
            <person name="He G."/>
            <person name="Johnson J."/>
            <person name="Barry K.W."/>
            <person name="Grigoriev I.V."/>
            <person name="Nagy L."/>
            <person name="Hibbett D."/>
            <person name="Henrissat B."/>
            <person name="Matheny P.B."/>
            <person name="Labbe J."/>
            <person name="Martin F."/>
        </authorList>
    </citation>
    <scope>NUCLEOTIDE SEQUENCE</scope>
    <source>
        <strain evidence="1">EC-137</strain>
    </source>
</reference>
<gene>
    <name evidence="1" type="ORF">K488DRAFT_65484</name>
</gene>
<dbReference type="Proteomes" id="UP000814128">
    <property type="component" value="Unassembled WGS sequence"/>
</dbReference>
<comment type="caution">
    <text evidence="1">The sequence shown here is derived from an EMBL/GenBank/DDBJ whole genome shotgun (WGS) entry which is preliminary data.</text>
</comment>
<organism evidence="1 2">
    <name type="scientific">Vararia minispora EC-137</name>
    <dbReference type="NCBI Taxonomy" id="1314806"/>
    <lineage>
        <taxon>Eukaryota</taxon>
        <taxon>Fungi</taxon>
        <taxon>Dikarya</taxon>
        <taxon>Basidiomycota</taxon>
        <taxon>Agaricomycotina</taxon>
        <taxon>Agaricomycetes</taxon>
        <taxon>Russulales</taxon>
        <taxon>Lachnocladiaceae</taxon>
        <taxon>Vararia</taxon>
    </lineage>
</organism>
<evidence type="ECO:0000313" key="2">
    <source>
        <dbReference type="Proteomes" id="UP000814128"/>
    </source>
</evidence>
<proteinExistence type="predicted"/>
<protein>
    <submittedName>
        <fullName evidence="1">Uncharacterized protein</fullName>
    </submittedName>
</protein>
<evidence type="ECO:0000313" key="1">
    <source>
        <dbReference type="EMBL" id="KAI0026654.1"/>
    </source>
</evidence>
<name>A0ACB8Q4R5_9AGAM</name>